<feature type="domain" description="Oxidoreductase acuF-like C2H2 type zinc-finger" evidence="4">
    <location>
        <begin position="339"/>
        <end position="368"/>
    </location>
</feature>
<organism evidence="5 6">
    <name type="scientific">Macrophomina phaseolina (strain MS6)</name>
    <name type="common">Charcoal rot fungus</name>
    <dbReference type="NCBI Taxonomy" id="1126212"/>
    <lineage>
        <taxon>Eukaryota</taxon>
        <taxon>Fungi</taxon>
        <taxon>Dikarya</taxon>
        <taxon>Ascomycota</taxon>
        <taxon>Pezizomycotina</taxon>
        <taxon>Dothideomycetes</taxon>
        <taxon>Dothideomycetes incertae sedis</taxon>
        <taxon>Botryosphaeriales</taxon>
        <taxon>Botryosphaeriaceae</taxon>
        <taxon>Macrophomina</taxon>
    </lineage>
</organism>
<evidence type="ECO:0000313" key="5">
    <source>
        <dbReference type="EMBL" id="EKG17379.1"/>
    </source>
</evidence>
<dbReference type="VEuPathDB" id="FungiDB:MPH_05447"/>
<dbReference type="Pfam" id="PF26082">
    <property type="entry name" value="zf-C2H2_AcuF"/>
    <property type="match status" value="1"/>
</dbReference>
<keyword evidence="1" id="KW-0175">Coiled coil</keyword>
<sequence>MESEPTIQAKAKDVVDSFRLLLEIKPAISSPPKASATDVDDQLARFNIWASNIGVFASGHASLDYRLRDSPEAKSLMIQLLEGLQRFLMRAIYATGVPESDPQLQALEFSIEEAPSDTYQSSQSSYVSSEHSIPESTAEVDILTPSEERLHWIEQTIDRLYRLSVAIRWPSIVTQNVKAANFPIKDEEGNECDGQFHEYALRIVTHRFPDADLKLRERLAGAITLRRKRFLYRRNHQQKLSFNSGEDDVPAPPVPREDASTVAPKQSPKTAKENLVGKTHTGARAPPSQTSASIFSNKKLDQDFLFDSASLISTAIRAPSDHINNVTVPPPPSVPPGSKEFECPYCCLMIPITEAKASQWKKHVFRDLDPYVCLSPDCSEPEPLFYDRHTWASHMQWEHARQWRCTAPGHANFTFTSEYAFAEHMRSSHKGAFSEKQLPLMMERAQRPGIFLRSCPLCGFEVEPEQLSQGRGAAPHSKTPGLRKPAADSTTEQLSKHIATHLQSISLISLPWRDGGDEATQNDGTASHLANEDHNSSIHDDLPPPSFDEGTEPVYAEIPPKDFGFSTPAIPEDSVLGAASDEWQFLAPSPYHGHDRDPILQTFLRKLYIESSPSMNDKEGPVLPCHFVPFSPNKNFFGRDLALACLEEALLPSSSSNSNTAMAPKGETNPKTFAICGPGGMGKTQVAIEFVTRHRDKFDAIFWVHADEASKLAQDFNDIALRLGLVSENSIDSRDLTYTRELVKRWLVEPLSNLKDKESGLASWLLVYDGVEVAKTINEFWPYDGPGSVLVTSRNPFSWRTSWSLVPFTATEATDFLLQLTRREGDPGVRAAVATVSQRLGGLPLALTQMAGVITYRNMAFDEFIQAYNEREVRQELLEATPDASLRGPGYEHNLASVWALENLTHGATLLETLSMLDSDGITERLISENLGKVDLPGFPATAQDYQNAKDELLQSSLLTGNRGQKKFFVHRIVQDVARTRLSKKQFRSTFMACVGMVCTLWPFESFTWRHGTGRWWDCEELFPHVLKLKEIGNRIVPSEDDLAGDYRFARLLTDAGWYHHERGRSSESKLFDDMAQTICQAWVDRISKQRTVSKEVRRYLGDLHATLAEITHNRGCIASETNEPLGALHHFEQFNDMMRKEFDQEPELLRKDMRLAISWNELGNAYMLNKQWQRGEECFHKSIRTMQKLAFFKEINLSLPTVNLGLSYWLQGKHEEALECLEQGLHTRRQTYGSEDRESFITGRFLHALGNLNASMMEREESLAYHRKALLHYKSTLGNNHHRTADVCVKVAEHHMRLKQDDTAFNRETYVPEKARALFKRSSILRAMRKADEAEETLKEAAELYNEAATANGQKKKKAEDLTDEDFTALVAFWSR</sequence>
<dbReference type="InterPro" id="IPR019734">
    <property type="entry name" value="TPR_rpt"/>
</dbReference>
<dbReference type="Gene3D" id="3.40.50.300">
    <property type="entry name" value="P-loop containing nucleotide triphosphate hydrolases"/>
    <property type="match status" value="1"/>
</dbReference>
<dbReference type="InterPro" id="IPR058925">
    <property type="entry name" value="zf-C2H2_AcuF"/>
</dbReference>
<evidence type="ECO:0000259" key="4">
    <source>
        <dbReference type="Pfam" id="PF26082"/>
    </source>
</evidence>
<dbReference type="SMART" id="SM00028">
    <property type="entry name" value="TPR"/>
    <property type="match status" value="4"/>
</dbReference>
<feature type="compositionally biased region" description="Basic and acidic residues" evidence="2">
    <location>
        <begin position="530"/>
        <end position="542"/>
    </location>
</feature>
<feature type="coiled-coil region" evidence="1">
    <location>
        <begin position="1325"/>
        <end position="1355"/>
    </location>
</feature>
<evidence type="ECO:0000313" key="6">
    <source>
        <dbReference type="Proteomes" id="UP000007129"/>
    </source>
</evidence>
<name>K2S4B3_MACPH</name>
<dbReference type="HOGENOM" id="CLU_004786_0_0_1"/>
<feature type="region of interest" description="Disordered" evidence="2">
    <location>
        <begin position="241"/>
        <end position="291"/>
    </location>
</feature>
<evidence type="ECO:0000256" key="1">
    <source>
        <dbReference type="SAM" id="Coils"/>
    </source>
</evidence>
<dbReference type="EMBL" id="AHHD01000249">
    <property type="protein sequence ID" value="EKG17379.1"/>
    <property type="molecule type" value="Genomic_DNA"/>
</dbReference>
<dbReference type="eggNOG" id="ENOG502SICG">
    <property type="taxonomic scope" value="Eukaryota"/>
</dbReference>
<dbReference type="OrthoDB" id="6161812at2759"/>
<dbReference type="InterPro" id="IPR056681">
    <property type="entry name" value="DUF7779"/>
</dbReference>
<dbReference type="Proteomes" id="UP000007129">
    <property type="component" value="Unassembled WGS sequence"/>
</dbReference>
<dbReference type="PANTHER" id="PTHR35391">
    <property type="entry name" value="C2H2-TYPE DOMAIN-CONTAINING PROTEIN-RELATED"/>
    <property type="match status" value="1"/>
</dbReference>
<reference evidence="5 6" key="1">
    <citation type="journal article" date="2012" name="BMC Genomics">
        <title>Tools to kill: Genome of one of the most destructive plant pathogenic fungi Macrophomina phaseolina.</title>
        <authorList>
            <person name="Islam M.S."/>
            <person name="Haque M.S."/>
            <person name="Islam M.M."/>
            <person name="Emdad E.M."/>
            <person name="Halim A."/>
            <person name="Hossen Q.M.M."/>
            <person name="Hossain M.Z."/>
            <person name="Ahmed B."/>
            <person name="Rahim S."/>
            <person name="Rahman M.S."/>
            <person name="Alam M.M."/>
            <person name="Hou S."/>
            <person name="Wan X."/>
            <person name="Saito J.A."/>
            <person name="Alam M."/>
        </authorList>
    </citation>
    <scope>NUCLEOTIDE SEQUENCE [LARGE SCALE GENOMIC DNA]</scope>
    <source>
        <strain evidence="5 6">MS6</strain>
    </source>
</reference>
<dbReference type="InParanoid" id="K2S4B3"/>
<dbReference type="STRING" id="1126212.K2S4B3"/>
<proteinExistence type="predicted"/>
<dbReference type="SUPFAM" id="SSF52540">
    <property type="entry name" value="P-loop containing nucleoside triphosphate hydrolases"/>
    <property type="match status" value="1"/>
</dbReference>
<dbReference type="Pfam" id="PF13424">
    <property type="entry name" value="TPR_12"/>
    <property type="match status" value="1"/>
</dbReference>
<feature type="domain" description="DUF7779" evidence="3">
    <location>
        <begin position="899"/>
        <end position="986"/>
    </location>
</feature>
<dbReference type="Gene3D" id="1.25.40.10">
    <property type="entry name" value="Tetratricopeptide repeat domain"/>
    <property type="match status" value="2"/>
</dbReference>
<dbReference type="Pfam" id="PF13181">
    <property type="entry name" value="TPR_8"/>
    <property type="match status" value="1"/>
</dbReference>
<protein>
    <submittedName>
        <fullName evidence="5">Tetratricopeptide-like helical</fullName>
    </submittedName>
</protein>
<dbReference type="InterPro" id="IPR011990">
    <property type="entry name" value="TPR-like_helical_dom_sf"/>
</dbReference>
<dbReference type="Pfam" id="PF25000">
    <property type="entry name" value="DUF7779"/>
    <property type="match status" value="1"/>
</dbReference>
<dbReference type="PANTHER" id="PTHR35391:SF7">
    <property type="entry name" value="C2H2-TYPE DOMAIN-CONTAINING PROTEIN"/>
    <property type="match status" value="1"/>
</dbReference>
<feature type="region of interest" description="Disordered" evidence="2">
    <location>
        <begin position="513"/>
        <end position="552"/>
    </location>
</feature>
<dbReference type="SUPFAM" id="SSF48452">
    <property type="entry name" value="TPR-like"/>
    <property type="match status" value="2"/>
</dbReference>
<evidence type="ECO:0000259" key="3">
    <source>
        <dbReference type="Pfam" id="PF25000"/>
    </source>
</evidence>
<feature type="region of interest" description="Disordered" evidence="2">
    <location>
        <begin position="468"/>
        <end position="495"/>
    </location>
</feature>
<evidence type="ECO:0000256" key="2">
    <source>
        <dbReference type="SAM" id="MobiDB-lite"/>
    </source>
</evidence>
<gene>
    <name evidence="5" type="ORF">MPH_05447</name>
</gene>
<accession>K2S4B3</accession>
<comment type="caution">
    <text evidence="5">The sequence shown here is derived from an EMBL/GenBank/DDBJ whole genome shotgun (WGS) entry which is preliminary data.</text>
</comment>
<dbReference type="InterPro" id="IPR027417">
    <property type="entry name" value="P-loop_NTPase"/>
</dbReference>